<evidence type="ECO:0000313" key="1">
    <source>
        <dbReference type="EMBL" id="KAG1780361.1"/>
    </source>
</evidence>
<dbReference type="Proteomes" id="UP000714275">
    <property type="component" value="Unassembled WGS sequence"/>
</dbReference>
<proteinExistence type="predicted"/>
<protein>
    <submittedName>
        <fullName evidence="1">Uncharacterized protein</fullName>
    </submittedName>
</protein>
<name>A0A9P7D6G9_9AGAM</name>
<gene>
    <name evidence="1" type="ORF">EV702DRAFT_1194505</name>
</gene>
<comment type="caution">
    <text evidence="1">The sequence shown here is derived from an EMBL/GenBank/DDBJ whole genome shotgun (WGS) entry which is preliminary data.</text>
</comment>
<accession>A0A9P7D6G9</accession>
<reference evidence="1" key="1">
    <citation type="journal article" date="2020" name="New Phytol.">
        <title>Comparative genomics reveals dynamic genome evolution in host specialist ectomycorrhizal fungi.</title>
        <authorList>
            <person name="Lofgren L.A."/>
            <person name="Nguyen N.H."/>
            <person name="Vilgalys R."/>
            <person name="Ruytinx J."/>
            <person name="Liao H.L."/>
            <person name="Branco S."/>
            <person name="Kuo A."/>
            <person name="LaButti K."/>
            <person name="Lipzen A."/>
            <person name="Andreopoulos W."/>
            <person name="Pangilinan J."/>
            <person name="Riley R."/>
            <person name="Hundley H."/>
            <person name="Na H."/>
            <person name="Barry K."/>
            <person name="Grigoriev I.V."/>
            <person name="Stajich J.E."/>
            <person name="Kennedy P.G."/>
        </authorList>
    </citation>
    <scope>NUCLEOTIDE SEQUENCE</scope>
    <source>
        <strain evidence="1">DOB743</strain>
    </source>
</reference>
<dbReference type="AlphaFoldDB" id="A0A9P7D6G9"/>
<evidence type="ECO:0000313" key="2">
    <source>
        <dbReference type="Proteomes" id="UP000714275"/>
    </source>
</evidence>
<dbReference type="OrthoDB" id="2673676at2759"/>
<organism evidence="1 2">
    <name type="scientific">Suillus placidus</name>
    <dbReference type="NCBI Taxonomy" id="48579"/>
    <lineage>
        <taxon>Eukaryota</taxon>
        <taxon>Fungi</taxon>
        <taxon>Dikarya</taxon>
        <taxon>Basidiomycota</taxon>
        <taxon>Agaricomycotina</taxon>
        <taxon>Agaricomycetes</taxon>
        <taxon>Agaricomycetidae</taxon>
        <taxon>Boletales</taxon>
        <taxon>Suillineae</taxon>
        <taxon>Suillaceae</taxon>
        <taxon>Suillus</taxon>
    </lineage>
</organism>
<keyword evidence="2" id="KW-1185">Reference proteome</keyword>
<dbReference type="EMBL" id="JABBWD010000009">
    <property type="protein sequence ID" value="KAG1780361.1"/>
    <property type="molecule type" value="Genomic_DNA"/>
</dbReference>
<sequence>MKNIPKCNEADISLKDVQQGEEIFERGVTRMSDSTVYAAVTAKRTDAESKRLRALATAWDLVERNMQQLEDDAVFTIAAHIDDLTACRVANAQLDRLEEIGTQRELSLEDIDMQDVECRSNKCLDSTASGVPED</sequence>